<name>A0AAQ4EQG4_AMBAM</name>
<dbReference type="Proteomes" id="UP001321473">
    <property type="component" value="Unassembled WGS sequence"/>
</dbReference>
<keyword evidence="4" id="KW-1185">Reference proteome</keyword>
<protein>
    <submittedName>
        <fullName evidence="3">Uncharacterized protein</fullName>
    </submittedName>
</protein>
<evidence type="ECO:0000256" key="1">
    <source>
        <dbReference type="SAM" id="MobiDB-lite"/>
    </source>
</evidence>
<evidence type="ECO:0000256" key="2">
    <source>
        <dbReference type="SAM" id="Phobius"/>
    </source>
</evidence>
<feature type="transmembrane region" description="Helical" evidence="2">
    <location>
        <begin position="134"/>
        <end position="154"/>
    </location>
</feature>
<dbReference type="EMBL" id="JARKHS020012317">
    <property type="protein sequence ID" value="KAK8776992.1"/>
    <property type="molecule type" value="Genomic_DNA"/>
</dbReference>
<keyword evidence="2" id="KW-1133">Transmembrane helix</keyword>
<proteinExistence type="predicted"/>
<feature type="transmembrane region" description="Helical" evidence="2">
    <location>
        <begin position="102"/>
        <end position="122"/>
    </location>
</feature>
<evidence type="ECO:0000313" key="3">
    <source>
        <dbReference type="EMBL" id="KAK8776992.1"/>
    </source>
</evidence>
<feature type="compositionally biased region" description="Low complexity" evidence="1">
    <location>
        <begin position="30"/>
        <end position="41"/>
    </location>
</feature>
<organism evidence="3 4">
    <name type="scientific">Amblyomma americanum</name>
    <name type="common">Lone star tick</name>
    <dbReference type="NCBI Taxonomy" id="6943"/>
    <lineage>
        <taxon>Eukaryota</taxon>
        <taxon>Metazoa</taxon>
        <taxon>Ecdysozoa</taxon>
        <taxon>Arthropoda</taxon>
        <taxon>Chelicerata</taxon>
        <taxon>Arachnida</taxon>
        <taxon>Acari</taxon>
        <taxon>Parasitiformes</taxon>
        <taxon>Ixodida</taxon>
        <taxon>Ixodoidea</taxon>
        <taxon>Ixodidae</taxon>
        <taxon>Amblyomminae</taxon>
        <taxon>Amblyomma</taxon>
    </lineage>
</organism>
<comment type="caution">
    <text evidence="3">The sequence shown here is derived from an EMBL/GenBank/DDBJ whole genome shotgun (WGS) entry which is preliminary data.</text>
</comment>
<reference evidence="3 4" key="1">
    <citation type="journal article" date="2023" name="Arcadia Sci">
        <title>De novo assembly of a long-read Amblyomma americanum tick genome.</title>
        <authorList>
            <person name="Chou S."/>
            <person name="Poskanzer K.E."/>
            <person name="Rollins M."/>
            <person name="Thuy-Boun P.S."/>
        </authorList>
    </citation>
    <scope>NUCLEOTIDE SEQUENCE [LARGE SCALE GENOMIC DNA]</scope>
    <source>
        <strain evidence="3">F_SG_1</strain>
        <tissue evidence="3">Salivary glands</tissue>
    </source>
</reference>
<feature type="region of interest" description="Disordered" evidence="1">
    <location>
        <begin position="16"/>
        <end position="46"/>
    </location>
</feature>
<keyword evidence="2" id="KW-0812">Transmembrane</keyword>
<keyword evidence="2" id="KW-0472">Membrane</keyword>
<accession>A0AAQ4EQG4</accession>
<evidence type="ECO:0000313" key="4">
    <source>
        <dbReference type="Proteomes" id="UP001321473"/>
    </source>
</evidence>
<dbReference type="AlphaFoldDB" id="A0AAQ4EQG4"/>
<gene>
    <name evidence="3" type="ORF">V5799_029665</name>
</gene>
<sequence>MYPDTLFIGGLLEDSSSEENLKHGGRPPVDDAAAPPTTSGECPPPPYPGPPTVAYGFFRVVDNRVCITSGNPQRHNRGWVRRRRSSTSSVSPAMRMVRGCCLTLFVAAMMFIAGLATTGLVYSRGAEYQARRHGMLLILASAITIIIAAVIGTYKTVRNGATLTV</sequence>